<name>A0A1J1I3U1_9DIPT</name>
<sequence>MLTPSNAFLSLGESLLQRQGLHFLFVYCITHCDVLEIVIKSWQQWTIFSAVRLLRTYNAKHNAKNMRPMQRIL</sequence>
<dbReference type="EMBL" id="CVRI01000038">
    <property type="protein sequence ID" value="CRK94426.1"/>
    <property type="molecule type" value="Genomic_DNA"/>
</dbReference>
<dbReference type="AlphaFoldDB" id="A0A1J1I3U1"/>
<accession>A0A1J1I3U1</accession>
<organism evidence="1 2">
    <name type="scientific">Clunio marinus</name>
    <dbReference type="NCBI Taxonomy" id="568069"/>
    <lineage>
        <taxon>Eukaryota</taxon>
        <taxon>Metazoa</taxon>
        <taxon>Ecdysozoa</taxon>
        <taxon>Arthropoda</taxon>
        <taxon>Hexapoda</taxon>
        <taxon>Insecta</taxon>
        <taxon>Pterygota</taxon>
        <taxon>Neoptera</taxon>
        <taxon>Endopterygota</taxon>
        <taxon>Diptera</taxon>
        <taxon>Nematocera</taxon>
        <taxon>Chironomoidea</taxon>
        <taxon>Chironomidae</taxon>
        <taxon>Clunio</taxon>
    </lineage>
</organism>
<dbReference type="Proteomes" id="UP000183832">
    <property type="component" value="Unassembled WGS sequence"/>
</dbReference>
<evidence type="ECO:0000313" key="2">
    <source>
        <dbReference type="Proteomes" id="UP000183832"/>
    </source>
</evidence>
<evidence type="ECO:0000313" key="1">
    <source>
        <dbReference type="EMBL" id="CRK94426.1"/>
    </source>
</evidence>
<keyword evidence="2" id="KW-1185">Reference proteome</keyword>
<gene>
    <name evidence="1" type="ORF">CLUMA_CG007933</name>
</gene>
<protein>
    <submittedName>
        <fullName evidence="1">CLUMA_CG007933, isoform A</fullName>
    </submittedName>
</protein>
<reference evidence="1 2" key="1">
    <citation type="submission" date="2015-04" db="EMBL/GenBank/DDBJ databases">
        <authorList>
            <person name="Syromyatnikov M.Y."/>
            <person name="Popov V.N."/>
        </authorList>
    </citation>
    <scope>NUCLEOTIDE SEQUENCE [LARGE SCALE GENOMIC DNA]</scope>
</reference>
<proteinExistence type="predicted"/>